<dbReference type="EMBL" id="GBXM01065505">
    <property type="protein sequence ID" value="JAH43072.1"/>
    <property type="molecule type" value="Transcribed_RNA"/>
</dbReference>
<keyword evidence="1" id="KW-0472">Membrane</keyword>
<evidence type="ECO:0000256" key="1">
    <source>
        <dbReference type="SAM" id="Phobius"/>
    </source>
</evidence>
<sequence>MSVHDHQSCIFIFYMLCNIQGMIMISKWNIYKLLVALPWSRQIIAYRLQHITSGLS</sequence>
<keyword evidence="1" id="KW-0812">Transmembrane</keyword>
<organism evidence="2">
    <name type="scientific">Anguilla anguilla</name>
    <name type="common">European freshwater eel</name>
    <name type="synonym">Muraena anguilla</name>
    <dbReference type="NCBI Taxonomy" id="7936"/>
    <lineage>
        <taxon>Eukaryota</taxon>
        <taxon>Metazoa</taxon>
        <taxon>Chordata</taxon>
        <taxon>Craniata</taxon>
        <taxon>Vertebrata</taxon>
        <taxon>Euteleostomi</taxon>
        <taxon>Actinopterygii</taxon>
        <taxon>Neopterygii</taxon>
        <taxon>Teleostei</taxon>
        <taxon>Anguilliformes</taxon>
        <taxon>Anguillidae</taxon>
        <taxon>Anguilla</taxon>
    </lineage>
</organism>
<proteinExistence type="predicted"/>
<feature type="transmembrane region" description="Helical" evidence="1">
    <location>
        <begin position="12"/>
        <end position="31"/>
    </location>
</feature>
<dbReference type="AlphaFoldDB" id="A0A0E9SP96"/>
<accession>A0A0E9SP96</accession>
<evidence type="ECO:0000313" key="2">
    <source>
        <dbReference type="EMBL" id="JAH43072.1"/>
    </source>
</evidence>
<protein>
    <submittedName>
        <fullName evidence="2">Uncharacterized protein</fullName>
    </submittedName>
</protein>
<keyword evidence="1" id="KW-1133">Transmembrane helix</keyword>
<reference evidence="2" key="2">
    <citation type="journal article" date="2015" name="Fish Shellfish Immunol.">
        <title>Early steps in the European eel (Anguilla anguilla)-Vibrio vulnificus interaction in the gills: Role of the RtxA13 toxin.</title>
        <authorList>
            <person name="Callol A."/>
            <person name="Pajuelo D."/>
            <person name="Ebbesson L."/>
            <person name="Teles M."/>
            <person name="MacKenzie S."/>
            <person name="Amaro C."/>
        </authorList>
    </citation>
    <scope>NUCLEOTIDE SEQUENCE</scope>
</reference>
<reference evidence="2" key="1">
    <citation type="submission" date="2014-11" db="EMBL/GenBank/DDBJ databases">
        <authorList>
            <person name="Amaro Gonzalez C."/>
        </authorList>
    </citation>
    <scope>NUCLEOTIDE SEQUENCE</scope>
</reference>
<name>A0A0E9SP96_ANGAN</name>